<dbReference type="EMBL" id="JAXLQG010000002">
    <property type="protein sequence ID" value="KAK5543865.1"/>
    <property type="molecule type" value="Genomic_DNA"/>
</dbReference>
<dbReference type="AlphaFoldDB" id="A0AAV9QKW4"/>
<evidence type="ECO:0000256" key="1">
    <source>
        <dbReference type="SAM" id="MobiDB-lite"/>
    </source>
</evidence>
<name>A0AAV9QKW4_9PEZI</name>
<comment type="caution">
    <text evidence="2">The sequence shown here is derived from an EMBL/GenBank/DDBJ whole genome shotgun (WGS) entry which is preliminary data.</text>
</comment>
<feature type="region of interest" description="Disordered" evidence="1">
    <location>
        <begin position="585"/>
        <end position="604"/>
    </location>
</feature>
<feature type="compositionally biased region" description="Basic and acidic residues" evidence="1">
    <location>
        <begin position="428"/>
        <end position="440"/>
    </location>
</feature>
<reference evidence="2 3" key="1">
    <citation type="submission" date="2023-06" db="EMBL/GenBank/DDBJ databases">
        <title>Black Yeasts Isolated from many extreme environments.</title>
        <authorList>
            <person name="Coleine C."/>
            <person name="Stajich J.E."/>
            <person name="Selbmann L."/>
        </authorList>
    </citation>
    <scope>NUCLEOTIDE SEQUENCE [LARGE SCALE GENOMIC DNA]</scope>
    <source>
        <strain evidence="2 3">CCFEE 5887</strain>
    </source>
</reference>
<feature type="compositionally biased region" description="Low complexity" evidence="1">
    <location>
        <begin position="586"/>
        <end position="596"/>
    </location>
</feature>
<evidence type="ECO:0000313" key="2">
    <source>
        <dbReference type="EMBL" id="KAK5543865.1"/>
    </source>
</evidence>
<evidence type="ECO:0000313" key="3">
    <source>
        <dbReference type="Proteomes" id="UP001345827"/>
    </source>
</evidence>
<keyword evidence="3" id="KW-1185">Reference proteome</keyword>
<feature type="region of interest" description="Disordered" evidence="1">
    <location>
        <begin position="69"/>
        <end position="130"/>
    </location>
</feature>
<organism evidence="2 3">
    <name type="scientific">Vermiconidia calcicola</name>
    <dbReference type="NCBI Taxonomy" id="1690605"/>
    <lineage>
        <taxon>Eukaryota</taxon>
        <taxon>Fungi</taxon>
        <taxon>Dikarya</taxon>
        <taxon>Ascomycota</taxon>
        <taxon>Pezizomycotina</taxon>
        <taxon>Dothideomycetes</taxon>
        <taxon>Dothideomycetidae</taxon>
        <taxon>Mycosphaerellales</taxon>
        <taxon>Extremaceae</taxon>
        <taxon>Vermiconidia</taxon>
    </lineage>
</organism>
<feature type="region of interest" description="Disordered" evidence="1">
    <location>
        <begin position="162"/>
        <end position="188"/>
    </location>
</feature>
<feature type="compositionally biased region" description="Acidic residues" evidence="1">
    <location>
        <begin position="266"/>
        <end position="275"/>
    </location>
</feature>
<accession>A0AAV9QKW4</accession>
<sequence>MSFQNADGDASDGGCTLRKLCEMFKSGRSKLNGDDEDRDVGLIDSSVARNCDGEPRDQGCNATLRLKSRHCRSKRGDDGTLRQPFSSPSRPRLRTLDTAQRGSDRPKIPPKAPRRSETPPPLRLSAKAPESASIETAVSFAQNQLKAFGNTAGALRQRYKGARCPPARTGRTSLTRSRAGIQSGPTGCHLDEPAQDSALTSNPDNAYNAGLLNSVTRHGIKHTVGEGSGKGKAKALGSSTYTINAKRTGHASFRGGNGAAEQNLGNDEDEEDAEDSGSPSDVDPGASLDTDLKEGFRCPKFAANPRACEDPKCRRWCGSTIAAVTRHAYRDTKGDQAKKQQIKKLSSKHLKSEERWRRYYQIFGGTDPAACPYQAETHRRNPTSPLLELLMNRISLSAMSPPIIQQILRHVRSQDVRDSEARRRHLQRQADSERELREDLKTSQKELDEALDTLLTLSPTNPTRIDTGQYSPEGTIMSEVSRENQDTILLHMTGNADPRTPTARQPSLAMDTSPDSGLTDPALGQDPRRLMVPTDRTAPLFRARLGIPSATDRDGLQRTEPLDQIMVTADMLMDQDTPPLTRAQLHEQQQQHEQQQNLWSSGSYQQYHQHDVQCT</sequence>
<dbReference type="Proteomes" id="UP001345827">
    <property type="component" value="Unassembled WGS sequence"/>
</dbReference>
<feature type="region of interest" description="Disordered" evidence="1">
    <location>
        <begin position="494"/>
        <end position="529"/>
    </location>
</feature>
<feature type="region of interest" description="Disordered" evidence="1">
    <location>
        <begin position="414"/>
        <end position="440"/>
    </location>
</feature>
<gene>
    <name evidence="2" type="ORF">LTR25_001480</name>
</gene>
<protein>
    <submittedName>
        <fullName evidence="2">Uncharacterized protein</fullName>
    </submittedName>
</protein>
<proteinExistence type="predicted"/>
<feature type="region of interest" description="Disordered" evidence="1">
    <location>
        <begin position="247"/>
        <end position="289"/>
    </location>
</feature>